<gene>
    <name evidence="1" type="ORF">L596_002568</name>
</gene>
<dbReference type="EMBL" id="AZBU02000001">
    <property type="protein sequence ID" value="TMS35102.1"/>
    <property type="molecule type" value="Genomic_DNA"/>
</dbReference>
<protein>
    <submittedName>
        <fullName evidence="1">Uncharacterized protein</fullName>
    </submittedName>
</protein>
<sequence>MTTFPLHPLARSRLPLMSDIALRSFIFTETWQCQVHGSNPANRPLKDNSQKHCFDRRVLLETSVDPASAPMNLTLPSAGVDLVTC</sequence>
<reference evidence="1 2" key="1">
    <citation type="journal article" date="2015" name="Genome Biol.">
        <title>Comparative genomics of Steinernema reveals deeply conserved gene regulatory networks.</title>
        <authorList>
            <person name="Dillman A.R."/>
            <person name="Macchietto M."/>
            <person name="Porter C.F."/>
            <person name="Rogers A."/>
            <person name="Williams B."/>
            <person name="Antoshechkin I."/>
            <person name="Lee M.M."/>
            <person name="Goodwin Z."/>
            <person name="Lu X."/>
            <person name="Lewis E.E."/>
            <person name="Goodrich-Blair H."/>
            <person name="Stock S.P."/>
            <person name="Adams B.J."/>
            <person name="Sternberg P.W."/>
            <person name="Mortazavi A."/>
        </authorList>
    </citation>
    <scope>NUCLEOTIDE SEQUENCE [LARGE SCALE GENOMIC DNA]</scope>
    <source>
        <strain evidence="1 2">ALL</strain>
    </source>
</reference>
<proteinExistence type="predicted"/>
<name>A0A4U8UPW7_STECR</name>
<keyword evidence="2" id="KW-1185">Reference proteome</keyword>
<accession>A0A4U8UPW7</accession>
<evidence type="ECO:0000313" key="1">
    <source>
        <dbReference type="EMBL" id="TMS35102.1"/>
    </source>
</evidence>
<dbReference type="AlphaFoldDB" id="A0A4U8UPW7"/>
<organism evidence="1 2">
    <name type="scientific">Steinernema carpocapsae</name>
    <name type="common">Entomopathogenic nematode</name>
    <dbReference type="NCBI Taxonomy" id="34508"/>
    <lineage>
        <taxon>Eukaryota</taxon>
        <taxon>Metazoa</taxon>
        <taxon>Ecdysozoa</taxon>
        <taxon>Nematoda</taxon>
        <taxon>Chromadorea</taxon>
        <taxon>Rhabditida</taxon>
        <taxon>Tylenchina</taxon>
        <taxon>Panagrolaimomorpha</taxon>
        <taxon>Strongyloidoidea</taxon>
        <taxon>Steinernematidae</taxon>
        <taxon>Steinernema</taxon>
    </lineage>
</organism>
<comment type="caution">
    <text evidence="1">The sequence shown here is derived from an EMBL/GenBank/DDBJ whole genome shotgun (WGS) entry which is preliminary data.</text>
</comment>
<reference evidence="1 2" key="2">
    <citation type="journal article" date="2019" name="G3 (Bethesda)">
        <title>Hybrid Assembly of the Genome of the Entomopathogenic Nematode Steinernema carpocapsae Identifies the X-Chromosome.</title>
        <authorList>
            <person name="Serra L."/>
            <person name="Macchietto M."/>
            <person name="Macias-Munoz A."/>
            <person name="McGill C.J."/>
            <person name="Rodriguez I.M."/>
            <person name="Rodriguez B."/>
            <person name="Murad R."/>
            <person name="Mortazavi A."/>
        </authorList>
    </citation>
    <scope>NUCLEOTIDE SEQUENCE [LARGE SCALE GENOMIC DNA]</scope>
    <source>
        <strain evidence="1 2">ALL</strain>
    </source>
</reference>
<dbReference type="Proteomes" id="UP000298663">
    <property type="component" value="Unassembled WGS sequence"/>
</dbReference>
<evidence type="ECO:0000313" key="2">
    <source>
        <dbReference type="Proteomes" id="UP000298663"/>
    </source>
</evidence>